<keyword evidence="2" id="KW-1185">Reference proteome</keyword>
<dbReference type="GO" id="GO:0005506">
    <property type="term" value="F:iron ion binding"/>
    <property type="evidence" value="ECO:0007669"/>
    <property type="project" value="UniProtKB-ARBA"/>
</dbReference>
<dbReference type="GO" id="GO:0016706">
    <property type="term" value="F:2-oxoglutarate-dependent dioxygenase activity"/>
    <property type="evidence" value="ECO:0007669"/>
    <property type="project" value="UniProtKB-ARBA"/>
</dbReference>
<name>A0A916YSE7_9BACL</name>
<organism evidence="1 2">
    <name type="scientific">Paenibacillus nasutitermitis</name>
    <dbReference type="NCBI Taxonomy" id="1652958"/>
    <lineage>
        <taxon>Bacteria</taxon>
        <taxon>Bacillati</taxon>
        <taxon>Bacillota</taxon>
        <taxon>Bacilli</taxon>
        <taxon>Bacillales</taxon>
        <taxon>Paenibacillaceae</taxon>
        <taxon>Paenibacillus</taxon>
    </lineage>
</organism>
<dbReference type="AlphaFoldDB" id="A0A916YSE7"/>
<dbReference type="Gene3D" id="2.60.120.620">
    <property type="entry name" value="q2cbj1_9rhob like domain"/>
    <property type="match status" value="1"/>
</dbReference>
<proteinExistence type="predicted"/>
<dbReference type="PANTHER" id="PTHR20883:SF48">
    <property type="entry name" value="ECTOINE DIOXYGENASE"/>
    <property type="match status" value="1"/>
</dbReference>
<accession>A0A916YSE7</accession>
<comment type="caution">
    <text evidence="1">The sequence shown here is derived from an EMBL/GenBank/DDBJ whole genome shotgun (WGS) entry which is preliminary data.</text>
</comment>
<dbReference type="RefSeq" id="WP_188990598.1">
    <property type="nucleotide sequence ID" value="NZ_BMHP01000001.1"/>
</dbReference>
<protein>
    <submittedName>
        <fullName evidence="1">SnoK</fullName>
    </submittedName>
</protein>
<reference evidence="1" key="1">
    <citation type="journal article" date="2014" name="Int. J. Syst. Evol. Microbiol.">
        <title>Complete genome sequence of Corynebacterium casei LMG S-19264T (=DSM 44701T), isolated from a smear-ripened cheese.</title>
        <authorList>
            <consortium name="US DOE Joint Genome Institute (JGI-PGF)"/>
            <person name="Walter F."/>
            <person name="Albersmeier A."/>
            <person name="Kalinowski J."/>
            <person name="Ruckert C."/>
        </authorList>
    </citation>
    <scope>NUCLEOTIDE SEQUENCE</scope>
    <source>
        <strain evidence="1">CGMCC 1.15178</strain>
    </source>
</reference>
<evidence type="ECO:0000313" key="2">
    <source>
        <dbReference type="Proteomes" id="UP000612456"/>
    </source>
</evidence>
<dbReference type="InterPro" id="IPR008775">
    <property type="entry name" value="Phytyl_CoA_dOase-like"/>
</dbReference>
<dbReference type="EMBL" id="BMHP01000001">
    <property type="protein sequence ID" value="GGD58339.1"/>
    <property type="molecule type" value="Genomic_DNA"/>
</dbReference>
<evidence type="ECO:0000313" key="1">
    <source>
        <dbReference type="EMBL" id="GGD58339.1"/>
    </source>
</evidence>
<dbReference type="Pfam" id="PF05721">
    <property type="entry name" value="PhyH"/>
    <property type="match status" value="1"/>
</dbReference>
<sequence>MATAKPGKTVSITDEQLKQYEELGYIIFNDLFNEQEIDGIRDIIDELDEESEKALRKKGQDFINVSGKINFNANINFRRPELQRFTADQRFVDITTTLLGPDTKLYWDQSVYKRPEADKDFPWHQDNGYVPTEPIHYVTCWLALEDSNLENGCIWIQPGTHKKGFVPHIKTDLGWICYYGDIEGEPVELKKGSMVVFHSLLFHRSTPNRSQATRKAYVIQYSVDGAKNPTNDSIFRNGPLIAKDGKAVYNSFVPRELC</sequence>
<reference evidence="1" key="2">
    <citation type="submission" date="2020-09" db="EMBL/GenBank/DDBJ databases">
        <authorList>
            <person name="Sun Q."/>
            <person name="Zhou Y."/>
        </authorList>
    </citation>
    <scope>NUCLEOTIDE SEQUENCE</scope>
    <source>
        <strain evidence="1">CGMCC 1.15178</strain>
    </source>
</reference>
<dbReference type="Proteomes" id="UP000612456">
    <property type="component" value="Unassembled WGS sequence"/>
</dbReference>
<dbReference type="PANTHER" id="PTHR20883">
    <property type="entry name" value="PHYTANOYL-COA DIOXYGENASE DOMAIN CONTAINING 1"/>
    <property type="match status" value="1"/>
</dbReference>
<gene>
    <name evidence="1" type="ORF">GCM10010911_15170</name>
</gene>
<dbReference type="SUPFAM" id="SSF51197">
    <property type="entry name" value="Clavaminate synthase-like"/>
    <property type="match status" value="1"/>
</dbReference>